<sequence>MKTMSFSLLLFFFFSFAFSQVITKPVIGQQPQIQNAAKKTGILTANRVIIPTTISGIDTIFSPVVTSVNPTPNVEPHIEVFEAYKDTAKLVYNQNEIEFEPRIPIPFIIKQGFDGSINDSSPPLDNTIACSSSASNNFVVSVTNNCIEYYRDDSPAFKFKKDLRSFINYVISYPCDPKVFFDPLANRFILFMQKCGDPIHINSEILIAFSISDNPLDGWNFYKISGNPLNKQNHWFDYPKLGITRDGLFISGNIFIGQNGSGGFAQTVVYQIDKNLGFNGQQLKYRVWYDINDTPVTIMPVSYAYNNTYDQGAFLLSTTFQRNADYIKLYDITGDIYNNATTMNFYKVPVLDINGNPTTYGFFAKAVQINTPIDNGDIRIQDAILSRNKIYYVFTSGNDRNFSRINFNILDIPTLQNKSILIGDKSNVSYAYPSLHMFSDENESTTVMIQYNGTSNQSYPDIRCKTCDDNFNCSQEAIIKTGESIINGYDRWGDYSCVSKKQNLKNNLWLSSSYGKNQERQTYISNIVSFTQPAIPADTILANQLYSPATVNFSLASEANIQVLLKTAEKTQIIFDGKAAKGENQFQINTKELPEGNYTIEVVRKNLNRKLNSTTFESK</sequence>
<evidence type="ECO:0000256" key="1">
    <source>
        <dbReference type="SAM" id="SignalP"/>
    </source>
</evidence>
<gene>
    <name evidence="2" type="ORF">Q0590_23085</name>
</gene>
<feature type="chain" id="PRO_5045565834" description="T9SS type A sorting domain-containing protein" evidence="1">
    <location>
        <begin position="20"/>
        <end position="619"/>
    </location>
</feature>
<feature type="signal peptide" evidence="1">
    <location>
        <begin position="1"/>
        <end position="19"/>
    </location>
</feature>
<dbReference type="Proteomes" id="UP001168528">
    <property type="component" value="Unassembled WGS sequence"/>
</dbReference>
<evidence type="ECO:0000313" key="2">
    <source>
        <dbReference type="EMBL" id="MDO1449180.1"/>
    </source>
</evidence>
<keyword evidence="3" id="KW-1185">Reference proteome</keyword>
<name>A0ABT8RAQ0_9BACT</name>
<proteinExistence type="predicted"/>
<evidence type="ECO:0008006" key="4">
    <source>
        <dbReference type="Google" id="ProtNLM"/>
    </source>
</evidence>
<dbReference type="RefSeq" id="WP_302039983.1">
    <property type="nucleotide sequence ID" value="NZ_JAUKPO010000017.1"/>
</dbReference>
<dbReference type="EMBL" id="JAUKPO010000017">
    <property type="protein sequence ID" value="MDO1449180.1"/>
    <property type="molecule type" value="Genomic_DNA"/>
</dbReference>
<organism evidence="2 3">
    <name type="scientific">Rhodocytophaga aerolata</name>
    <dbReference type="NCBI Taxonomy" id="455078"/>
    <lineage>
        <taxon>Bacteria</taxon>
        <taxon>Pseudomonadati</taxon>
        <taxon>Bacteroidota</taxon>
        <taxon>Cytophagia</taxon>
        <taxon>Cytophagales</taxon>
        <taxon>Rhodocytophagaceae</taxon>
        <taxon>Rhodocytophaga</taxon>
    </lineage>
</organism>
<protein>
    <recommendedName>
        <fullName evidence="4">T9SS type A sorting domain-containing protein</fullName>
    </recommendedName>
</protein>
<comment type="caution">
    <text evidence="2">The sequence shown here is derived from an EMBL/GenBank/DDBJ whole genome shotgun (WGS) entry which is preliminary data.</text>
</comment>
<reference evidence="2" key="1">
    <citation type="submission" date="2023-07" db="EMBL/GenBank/DDBJ databases">
        <title>The genome sequence of Rhodocytophaga aerolata KACC 12507.</title>
        <authorList>
            <person name="Zhang X."/>
        </authorList>
    </citation>
    <scope>NUCLEOTIDE SEQUENCE</scope>
    <source>
        <strain evidence="2">KACC 12507</strain>
    </source>
</reference>
<keyword evidence="1" id="KW-0732">Signal</keyword>
<accession>A0ABT8RAQ0</accession>
<evidence type="ECO:0000313" key="3">
    <source>
        <dbReference type="Proteomes" id="UP001168528"/>
    </source>
</evidence>